<evidence type="ECO:0000313" key="2">
    <source>
        <dbReference type="EMBL" id="PKA45285.1"/>
    </source>
</evidence>
<sequence length="145" mass="15670">MKAKSPNAIDVYVGGRVRLRRKVLGLSQGSLAEALGITFQQIQKYEKGANRIGASRLQRIAEILCVPVGFFFENDAAVSADIDARRETNEVALFITSKEGLALSKAFLAIEDANIRQKLLALTRSLGSTSVVENDGDGSNQVETT</sequence>
<protein>
    <submittedName>
        <fullName evidence="3">Helix-turn-helix domain-containing protein</fullName>
    </submittedName>
    <submittedName>
        <fullName evidence="2">XRE family transcriptional regulator</fullName>
    </submittedName>
</protein>
<reference evidence="3" key="3">
    <citation type="submission" date="2022-09" db="EMBL/GenBank/DDBJ databases">
        <title>Australian commercial rhizobial inoculants.</title>
        <authorList>
            <person name="Kohlmeier M.G."/>
            <person name="O'Hara G.W."/>
            <person name="Colombi E."/>
            <person name="Ramsay J.P."/>
            <person name="Terpolilli J."/>
        </authorList>
    </citation>
    <scope>NUCLEOTIDE SEQUENCE</scope>
    <source>
        <strain evidence="3">WSM1592</strain>
        <plasmid evidence="3">pWSM1592_1</plasmid>
    </source>
</reference>
<gene>
    <name evidence="2" type="ORF">CWR43_01590</name>
    <name evidence="3" type="ORF">N2599_21555</name>
</gene>
<evidence type="ECO:0000313" key="5">
    <source>
        <dbReference type="Proteomes" id="UP001060123"/>
    </source>
</evidence>
<geneLocation type="plasmid" evidence="3 5">
    <name>pWSM1592_1</name>
</geneLocation>
<evidence type="ECO:0000313" key="3">
    <source>
        <dbReference type="EMBL" id="UWU17905.1"/>
    </source>
</evidence>
<evidence type="ECO:0000313" key="4">
    <source>
        <dbReference type="Proteomes" id="UP000232164"/>
    </source>
</evidence>
<dbReference type="InterPro" id="IPR010982">
    <property type="entry name" value="Lambda_DNA-bd_dom_sf"/>
</dbReference>
<dbReference type="Proteomes" id="UP000232164">
    <property type="component" value="Unassembled WGS sequence"/>
</dbReference>
<dbReference type="EMBL" id="CP104144">
    <property type="protein sequence ID" value="UWU17905.1"/>
    <property type="molecule type" value="Genomic_DNA"/>
</dbReference>
<dbReference type="GO" id="GO:0003677">
    <property type="term" value="F:DNA binding"/>
    <property type="evidence" value="ECO:0007669"/>
    <property type="project" value="InterPro"/>
</dbReference>
<dbReference type="InterPro" id="IPR001387">
    <property type="entry name" value="Cro/C1-type_HTH"/>
</dbReference>
<organism evidence="2 4">
    <name type="scientific">Rhizobium sullae</name>
    <name type="common">Rhizobium hedysari</name>
    <dbReference type="NCBI Taxonomy" id="50338"/>
    <lineage>
        <taxon>Bacteria</taxon>
        <taxon>Pseudomonadati</taxon>
        <taxon>Pseudomonadota</taxon>
        <taxon>Alphaproteobacteria</taxon>
        <taxon>Hyphomicrobiales</taxon>
        <taxon>Rhizobiaceae</taxon>
        <taxon>Rhizobium/Agrobacterium group</taxon>
        <taxon>Rhizobium</taxon>
    </lineage>
</organism>
<dbReference type="STRING" id="1041146.GCA_000427985_01993"/>
<keyword evidence="5" id="KW-1185">Reference proteome</keyword>
<keyword evidence="3" id="KW-0614">Plasmid</keyword>
<dbReference type="Gene3D" id="1.10.260.40">
    <property type="entry name" value="lambda repressor-like DNA-binding domains"/>
    <property type="match status" value="1"/>
</dbReference>
<dbReference type="CDD" id="cd00093">
    <property type="entry name" value="HTH_XRE"/>
    <property type="match status" value="1"/>
</dbReference>
<feature type="domain" description="HTH cro/C1-type" evidence="1">
    <location>
        <begin position="17"/>
        <end position="71"/>
    </location>
</feature>
<dbReference type="EMBL" id="PIQN01000003">
    <property type="protein sequence ID" value="PKA45285.1"/>
    <property type="molecule type" value="Genomic_DNA"/>
</dbReference>
<dbReference type="Proteomes" id="UP001060123">
    <property type="component" value="Plasmid pWSM1592_1"/>
</dbReference>
<proteinExistence type="predicted"/>
<dbReference type="Pfam" id="PF01381">
    <property type="entry name" value="HTH_3"/>
    <property type="match status" value="1"/>
</dbReference>
<dbReference type="SUPFAM" id="SSF47413">
    <property type="entry name" value="lambda repressor-like DNA-binding domains"/>
    <property type="match status" value="1"/>
</dbReference>
<evidence type="ECO:0000259" key="1">
    <source>
        <dbReference type="PROSITE" id="PS50943"/>
    </source>
</evidence>
<dbReference type="SMART" id="SM00530">
    <property type="entry name" value="HTH_XRE"/>
    <property type="match status" value="1"/>
</dbReference>
<reference evidence="2 4" key="1">
    <citation type="submission" date="2017-11" db="EMBL/GenBank/DDBJ databases">
        <authorList>
            <person name="Han C.G."/>
        </authorList>
    </citation>
    <scope>NUCLEOTIDE SEQUENCE [LARGE SCALE GENOMIC DNA]</scope>
    <source>
        <strain evidence="2 4">HCNT1</strain>
    </source>
</reference>
<dbReference type="AlphaFoldDB" id="A0A2N0DGQ7"/>
<dbReference type="PROSITE" id="PS50943">
    <property type="entry name" value="HTH_CROC1"/>
    <property type="match status" value="1"/>
</dbReference>
<accession>A0A2N0DGQ7</accession>
<dbReference type="RefSeq" id="WP_027511391.1">
    <property type="nucleotide sequence ID" value="NZ_CP104144.1"/>
</dbReference>
<reference evidence="2 4" key="2">
    <citation type="submission" date="2017-12" db="EMBL/GenBank/DDBJ databases">
        <title>Genome sequence of Rhizobium sullae HCNT1 isolated from Sulla coronaria nodules and featuring peculiar denitrification phenotypes.</title>
        <authorList>
            <person name="De Diego-Diaz B."/>
            <person name="Treu L."/>
            <person name="Campanaro S."/>
            <person name="Da Silva Duarte V."/>
            <person name="Basaglia M."/>
            <person name="Favaro L."/>
            <person name="Casella S."/>
            <person name="Squartini A."/>
        </authorList>
    </citation>
    <scope>NUCLEOTIDE SEQUENCE [LARGE SCALE GENOMIC DNA]</scope>
    <source>
        <strain evidence="2 4">HCNT1</strain>
    </source>
</reference>
<name>A0A2N0DGQ7_RHISU</name>